<evidence type="ECO:0000259" key="10">
    <source>
        <dbReference type="PROSITE" id="PS50067"/>
    </source>
</evidence>
<feature type="domain" description="Kinesin motor" evidence="10">
    <location>
        <begin position="320"/>
        <end position="661"/>
    </location>
</feature>
<dbReference type="PRINTS" id="PR00380">
    <property type="entry name" value="KINESINHEAVY"/>
</dbReference>
<evidence type="ECO:0000256" key="3">
    <source>
        <dbReference type="ARBA" id="ARBA00022741"/>
    </source>
</evidence>
<evidence type="ECO:0000256" key="1">
    <source>
        <dbReference type="ARBA" id="ARBA00010899"/>
    </source>
</evidence>
<evidence type="ECO:0000256" key="8">
    <source>
        <dbReference type="SAM" id="Coils"/>
    </source>
</evidence>
<dbReference type="GO" id="GO:0008017">
    <property type="term" value="F:microtubule binding"/>
    <property type="evidence" value="ECO:0007669"/>
    <property type="project" value="InterPro"/>
</dbReference>
<accession>A0A7S1NSE7</accession>
<name>A0A7S1NSE7_9EUGL</name>
<dbReference type="GO" id="GO:0007018">
    <property type="term" value="P:microtubule-based movement"/>
    <property type="evidence" value="ECO:0007669"/>
    <property type="project" value="InterPro"/>
</dbReference>
<dbReference type="InterPro" id="IPR027417">
    <property type="entry name" value="P-loop_NTPase"/>
</dbReference>
<dbReference type="SUPFAM" id="SSF52540">
    <property type="entry name" value="P-loop containing nucleoside triphosphate hydrolases"/>
    <property type="match status" value="1"/>
</dbReference>
<sequence length="671" mass="74723">MKSSSKRGYAALAGSTFGMLPGGTFAHPITPQKKNIAKGPFILRAKPQCEPKPLNKRRRLSSSPSVEKIAPPAQPDARVPLRRIENTHLESKGSCENDENVKRVSPRKDGDGEKIVDSKTYVRRDEIDTVKDHNVFLNNQLATTNQYNVVLKNQNKSLKEELAKLRTMVAQSSAKSMTQRTTRPAIEEALRKQVVSLKEEVEGLKATNQKLHMEKTTGVQAELEALKKSAAQIRTENTILKRNNTHLDQMFRQCKDDLFQAKKSQESFNEMCQQLKGSLSSLEQTVQEKEKSLRQMDQLMKESEQSRKYLHNSLLELKGNIRVFCRVRPALQKEGSDKNIVQWGQGGRTLEIANPSKGGSETNKTVFHFDGVLNPLASQEDAFTDISQLVQSALDGYKVSVFAYGQTGSGKTYTMMGPDSGMSNTDLHSQVHRGMIPRAVEQIFCTQEDMKQSGWTFTFTASFLEIYNEQIRDLLMKPSTKLTTDKEAKYEIKHSADGVFVPGLTTVPCTDVTSVMQLLERANSNRSTAGTKCNERSSRSHSIFTLTINGHNEGTSIRTHGVLQLIDLAGSERLKQSGAEGLQLKEAQHINKSLSALGDVIQALGRKKAHVPFRNSKLTHYLQDCLGSSAKVLMFVNVSPSADHYQETLCSLQFATKVNSCEIGRARRSVS</sequence>
<feature type="region of interest" description="Disordered" evidence="9">
    <location>
        <begin position="45"/>
        <end position="74"/>
    </location>
</feature>
<dbReference type="CDD" id="cd01366">
    <property type="entry name" value="KISc_C_terminal"/>
    <property type="match status" value="1"/>
</dbReference>
<dbReference type="PROSITE" id="PS50067">
    <property type="entry name" value="KINESIN_MOTOR_2"/>
    <property type="match status" value="1"/>
</dbReference>
<dbReference type="GO" id="GO:0005874">
    <property type="term" value="C:microtubule"/>
    <property type="evidence" value="ECO:0007669"/>
    <property type="project" value="UniProtKB-KW"/>
</dbReference>
<dbReference type="PANTHER" id="PTHR47972">
    <property type="entry name" value="KINESIN-LIKE PROTEIN KLP-3"/>
    <property type="match status" value="1"/>
</dbReference>
<dbReference type="GO" id="GO:0005524">
    <property type="term" value="F:ATP binding"/>
    <property type="evidence" value="ECO:0007669"/>
    <property type="project" value="UniProtKB-UniRule"/>
</dbReference>
<evidence type="ECO:0000256" key="6">
    <source>
        <dbReference type="PROSITE-ProRule" id="PRU00283"/>
    </source>
</evidence>
<dbReference type="FunFam" id="3.40.850.10:FF:000113">
    <property type="entry name" value="Kinesin-like protein"/>
    <property type="match status" value="1"/>
</dbReference>
<dbReference type="Gene3D" id="3.40.850.10">
    <property type="entry name" value="Kinesin motor domain"/>
    <property type="match status" value="1"/>
</dbReference>
<evidence type="ECO:0000256" key="2">
    <source>
        <dbReference type="ARBA" id="ARBA00022701"/>
    </source>
</evidence>
<keyword evidence="8" id="KW-0175">Coiled coil</keyword>
<keyword evidence="4 6" id="KW-0067">ATP-binding</keyword>
<dbReference type="Pfam" id="PF00225">
    <property type="entry name" value="Kinesin"/>
    <property type="match status" value="1"/>
</dbReference>
<protein>
    <recommendedName>
        <fullName evidence="7">Kinesin-like protein</fullName>
    </recommendedName>
</protein>
<organism evidence="11">
    <name type="scientific">Eutreptiella gymnastica</name>
    <dbReference type="NCBI Taxonomy" id="73025"/>
    <lineage>
        <taxon>Eukaryota</taxon>
        <taxon>Discoba</taxon>
        <taxon>Euglenozoa</taxon>
        <taxon>Euglenida</taxon>
        <taxon>Spirocuta</taxon>
        <taxon>Euglenophyceae</taxon>
        <taxon>Eutreptiales</taxon>
        <taxon>Eutreptiaceae</taxon>
        <taxon>Eutreptiella</taxon>
    </lineage>
</organism>
<dbReference type="InterPro" id="IPR027640">
    <property type="entry name" value="Kinesin-like_fam"/>
</dbReference>
<dbReference type="InterPro" id="IPR036961">
    <property type="entry name" value="Kinesin_motor_dom_sf"/>
</dbReference>
<dbReference type="InterPro" id="IPR001752">
    <property type="entry name" value="Kinesin_motor_dom"/>
</dbReference>
<feature type="binding site" evidence="6">
    <location>
        <begin position="405"/>
        <end position="412"/>
    </location>
    <ligand>
        <name>ATP</name>
        <dbReference type="ChEBI" id="CHEBI:30616"/>
    </ligand>
</feature>
<dbReference type="InterPro" id="IPR019821">
    <property type="entry name" value="Kinesin_motor_CS"/>
</dbReference>
<dbReference type="PROSITE" id="PS00411">
    <property type="entry name" value="KINESIN_MOTOR_1"/>
    <property type="match status" value="1"/>
</dbReference>
<reference evidence="11" key="1">
    <citation type="submission" date="2021-01" db="EMBL/GenBank/DDBJ databases">
        <authorList>
            <person name="Corre E."/>
            <person name="Pelletier E."/>
            <person name="Niang G."/>
            <person name="Scheremetjew M."/>
            <person name="Finn R."/>
            <person name="Kale V."/>
            <person name="Holt S."/>
            <person name="Cochrane G."/>
            <person name="Meng A."/>
            <person name="Brown T."/>
            <person name="Cohen L."/>
        </authorList>
    </citation>
    <scope>NUCLEOTIDE SEQUENCE</scope>
    <source>
        <strain evidence="11">NIES-381</strain>
    </source>
</reference>
<feature type="coiled-coil region" evidence="8">
    <location>
        <begin position="148"/>
        <end position="243"/>
    </location>
</feature>
<evidence type="ECO:0000256" key="7">
    <source>
        <dbReference type="RuleBase" id="RU000394"/>
    </source>
</evidence>
<keyword evidence="5 6" id="KW-0505">Motor protein</keyword>
<keyword evidence="3 6" id="KW-0547">Nucleotide-binding</keyword>
<dbReference type="GO" id="GO:0003777">
    <property type="term" value="F:microtubule motor activity"/>
    <property type="evidence" value="ECO:0007669"/>
    <property type="project" value="InterPro"/>
</dbReference>
<evidence type="ECO:0000256" key="5">
    <source>
        <dbReference type="ARBA" id="ARBA00023175"/>
    </source>
</evidence>
<dbReference type="PANTHER" id="PTHR47972:SF45">
    <property type="entry name" value="PROTEIN CLARET SEGREGATIONAL"/>
    <property type="match status" value="1"/>
</dbReference>
<keyword evidence="2 7" id="KW-0493">Microtubule</keyword>
<dbReference type="EMBL" id="HBGA01133085">
    <property type="protein sequence ID" value="CAD9038132.1"/>
    <property type="molecule type" value="Transcribed_RNA"/>
</dbReference>
<evidence type="ECO:0000256" key="9">
    <source>
        <dbReference type="SAM" id="MobiDB-lite"/>
    </source>
</evidence>
<dbReference type="SMART" id="SM00129">
    <property type="entry name" value="KISc"/>
    <property type="match status" value="1"/>
</dbReference>
<gene>
    <name evidence="11" type="ORF">EGYM00392_LOCUS49292</name>
</gene>
<feature type="coiled-coil region" evidence="8">
    <location>
        <begin position="272"/>
        <end position="306"/>
    </location>
</feature>
<proteinExistence type="inferred from homology"/>
<dbReference type="AlphaFoldDB" id="A0A7S1NSE7"/>
<evidence type="ECO:0000313" key="11">
    <source>
        <dbReference type="EMBL" id="CAD9038132.1"/>
    </source>
</evidence>
<evidence type="ECO:0000256" key="4">
    <source>
        <dbReference type="ARBA" id="ARBA00022840"/>
    </source>
</evidence>
<comment type="similarity">
    <text evidence="1">Belongs to the TRAFAC class myosin-kinesin ATPase superfamily. Kinesin family. KIN-14 subfamily.</text>
</comment>
<feature type="region of interest" description="Disordered" evidence="9">
    <location>
        <begin position="87"/>
        <end position="112"/>
    </location>
</feature>